<evidence type="ECO:0000313" key="3">
    <source>
        <dbReference type="Proteomes" id="UP001187531"/>
    </source>
</evidence>
<reference evidence="2" key="1">
    <citation type="submission" date="2023-07" db="EMBL/GenBank/DDBJ databases">
        <title>Chromosome-level genome assembly of Artemia franciscana.</title>
        <authorList>
            <person name="Jo E."/>
        </authorList>
    </citation>
    <scope>NUCLEOTIDE SEQUENCE</scope>
    <source>
        <tissue evidence="2">Whole body</tissue>
    </source>
</reference>
<protein>
    <submittedName>
        <fullName evidence="2">Uncharacterized protein</fullName>
    </submittedName>
</protein>
<accession>A0AA88HX66</accession>
<proteinExistence type="predicted"/>
<keyword evidence="1" id="KW-0472">Membrane</keyword>
<dbReference type="EMBL" id="JAVRJZ010000009">
    <property type="protein sequence ID" value="KAK2718763.1"/>
    <property type="molecule type" value="Genomic_DNA"/>
</dbReference>
<feature type="transmembrane region" description="Helical" evidence="1">
    <location>
        <begin position="2228"/>
        <end position="2249"/>
    </location>
</feature>
<dbReference type="Proteomes" id="UP001187531">
    <property type="component" value="Unassembled WGS sequence"/>
</dbReference>
<organism evidence="2 3">
    <name type="scientific">Artemia franciscana</name>
    <name type="common">Brine shrimp</name>
    <name type="synonym">Artemia sanfranciscana</name>
    <dbReference type="NCBI Taxonomy" id="6661"/>
    <lineage>
        <taxon>Eukaryota</taxon>
        <taxon>Metazoa</taxon>
        <taxon>Ecdysozoa</taxon>
        <taxon>Arthropoda</taxon>
        <taxon>Crustacea</taxon>
        <taxon>Branchiopoda</taxon>
        <taxon>Anostraca</taxon>
        <taxon>Artemiidae</taxon>
        <taxon>Artemia</taxon>
    </lineage>
</organism>
<sequence>MVATLFKFVPVASFDVTESVDTDKLKLCRLHQIQRPYKCIGDFLLPNRTCTCMTVWQYPKSREEAGEFCAQLNGKFSVGSSYDFQVMLKHVLDLERKPIEALNGNSIENNTLFFVGDEKYIEVAWLKESKIEITVKNLPAEMNEMAFLCDFPFDDNIDFIDSDEVEKCRNKEIQMVYNSSDSFFKTFVSGMLSKMSCNDLKGVLGNFKAENQVNIKEYTKFSFGDDKVGNVDLSNDSEIKVEGSTVVNETCSEKSSFICDLPLISKEIKDCNITNFTTSYNCFGNAKNSCQCMTVFWEKKTKEEGDKICKLGDGRLIKWSKGLQKILFQQIEGTDINIFHIQSHSQLTRAQNYNSTPETPQPFFCSLPTKDGKHRINFEHLKYCENKKTQMHYNCLGNSGKNCSCLTALLFPASNEEAADSCRQATGTLEGSLSALRKFSRHLLVNNADTITEFTKFTLEGNKQVDIDWSNLDTGVSIKDAENTKDINRRAFICNIPTKDDVNHIDLKDLKSCKIKEIQKLYCSEKTNGICKCITAFQQPKKRDEASKICKSKGGELAKDDRTDLEDFLEYLKNKNDIKKKTKFTIDGNKHVDIELSEESKVKIAINDDDAKKKKTKSNFLCNIYIPSEELKACKNEKIQSPYKCVGNTRGKCPCMTAFQLPVYREQATEICGNDGAMLTNGDLSYLKRYFIHLKTKNDETIKQYSQYMIGNNKYVDVDWSKADPTITIQEATTKSNKRKMSFLCDYMIEDDPSHISIQELKACENKKIQMRFNCIGNERGKCQCITAFNHTIRRDNATKICEQLDEGKLIKEFMSSDSEFHIFKKFLRNFRDENGDIIKEQTKFFIGNNKYAVVDWSKDLESGITIKDITDKTMNEISSLCVSFIQDDINFIDYTELKNCGNKKIQKSYECVGNVRENCLCMTALLSQTSRKEAVEICERLDGSLSSASLDTIKRHMLHLKENNDESIKEYTEFIIDSGSYVDVDWSKELETRTTILETKDETKNMAFLCEVSIQDNLRYIDFNEAKFKDCKIGKIQHAYNCVGDAREKSSCLTAFQTPKTKSEASEICKKADGMLLSGSHFINNFVDHLKNKNNDSIKVNTKFRIGDGQYVDVWWSEKPERRISIRDSMDVEDRENLKLNFICGSLIQDNKMTVDIKELNCKSTQYPSKPTEIISTVEKQVIHTTDIPGHSRTAVPRITKDKKISPTKSSTSLSVNDKIKELEKNIHTLDKDLASTFDSKMLSKVRETRQDIQISLNNLVEKFQSIGYRIKTIENHALEQFPFICSLDIKDGKRRINYKHLKFCENNKAQMRYNCLGIDKEECPCLTALLFPASNEEAADSCRQADGKLVEGSDPALKKFLRHLQVNNADTITKFTEFTLEGYKYIDIDWSKNLDTGVSIKDAENTTDINRRAFICNIPTKDNVNHIDLKDLKSCKIEKIQKLYCSEKSNGLCTCITAFQQPEIREQASKICKSKGGELAKDNDLEDFLEYLKNKNDIKKKTKFTIDGNKHVDIELSEESKVKIAINDDDAKKKKTKSNFLCNIYIPSEELKACKNEKIQSPYKCVGNTRGKCPCMTAFQLPVYREQATEICGNDGAMLTNGDLSYLKRYFIHLKTKNDETIKQYSQYMIGNNKYVDVDWSKADPTITIQEATTESNKRKMSFLCDYMIEDQPSRISIQELKACENKKIQKRFNCIGNERGKCQCMTAFNHTIPRDDATNICEQLDEGKLNKEFMSSDSEFHIFKKFLRKFRDENGDMIKEQTKFFIGNNKYAVVDWSKDLESGITVKDIPNKTMMTEISSLCVSPIQDNIKFIDYTELKNCGNKKIQKSYECVGNDRENCMCMTALLSQTSRKEAVEICERLDGSLSSASLDTIKRHMLHLKENNDESIKEYTEFIIDSGSYVDVDWSKELETRTTILETKDETKNMAFLCEVSIQDNLRYIDFNEAKFKDCKIGKIQHAYNCVGNAREKYSCLTAFQTPKTKSEASEICKKADGMLLSGSHFINNFVDHLKNKNNDSIKVNTKFRIGDGQYVDVWWSEKPERRISIEKNKELLGMNFICESLIQDNKMTVDIKELNCKSTQYPSKPTEIISTVEKQVIHTTDIPGHSRTAVPRITKDKKISPTKSSTSLSVNDKIKELEKNIHSLDKDLASTFDSKMLSKVRETRQDIQISLNNLVEKFQSIGKDQNADKQILEQLKKSDESFADYRLHRSKFKETTKFIDRHILFLLISVIASVDFLILCFIFGQNFNNNLLLP</sequence>
<keyword evidence="3" id="KW-1185">Reference proteome</keyword>
<name>A0AA88HX66_ARTSF</name>
<comment type="caution">
    <text evidence="2">The sequence shown here is derived from an EMBL/GenBank/DDBJ whole genome shotgun (WGS) entry which is preliminary data.</text>
</comment>
<evidence type="ECO:0000313" key="2">
    <source>
        <dbReference type="EMBL" id="KAK2718763.1"/>
    </source>
</evidence>
<keyword evidence="1" id="KW-1133">Transmembrane helix</keyword>
<gene>
    <name evidence="2" type="ORF">QYM36_005937</name>
</gene>
<keyword evidence="1" id="KW-0812">Transmembrane</keyword>
<evidence type="ECO:0000256" key="1">
    <source>
        <dbReference type="SAM" id="Phobius"/>
    </source>
</evidence>